<protein>
    <recommendedName>
        <fullName evidence="3">Histidine phosphatase family protein</fullName>
    </recommendedName>
</protein>
<organism evidence="1 2">
    <name type="scientific">Sphingomonas humi</name>
    <dbReference type="NCBI Taxonomy" id="335630"/>
    <lineage>
        <taxon>Bacteria</taxon>
        <taxon>Pseudomonadati</taxon>
        <taxon>Pseudomonadota</taxon>
        <taxon>Alphaproteobacteria</taxon>
        <taxon>Sphingomonadales</taxon>
        <taxon>Sphingomonadaceae</taxon>
        <taxon>Sphingomonas</taxon>
    </lineage>
</organism>
<dbReference type="RefSeq" id="WP_344708378.1">
    <property type="nucleotide sequence ID" value="NZ_BAAAZD010000001.1"/>
</dbReference>
<dbReference type="PROSITE" id="PS51257">
    <property type="entry name" value="PROKAR_LIPOPROTEIN"/>
    <property type="match status" value="1"/>
</dbReference>
<reference evidence="2" key="1">
    <citation type="journal article" date="2019" name="Int. J. Syst. Evol. Microbiol.">
        <title>The Global Catalogue of Microorganisms (GCM) 10K type strain sequencing project: providing services to taxonomists for standard genome sequencing and annotation.</title>
        <authorList>
            <consortium name="The Broad Institute Genomics Platform"/>
            <consortium name="The Broad Institute Genome Sequencing Center for Infectious Disease"/>
            <person name="Wu L."/>
            <person name="Ma J."/>
        </authorList>
    </citation>
    <scope>NUCLEOTIDE SEQUENCE [LARGE SCALE GENOMIC DNA]</scope>
    <source>
        <strain evidence="2">JCM 16603</strain>
    </source>
</reference>
<dbReference type="CDD" id="cd07067">
    <property type="entry name" value="HP_PGM_like"/>
    <property type="match status" value="1"/>
</dbReference>
<dbReference type="SMART" id="SM00855">
    <property type="entry name" value="PGAM"/>
    <property type="match status" value="1"/>
</dbReference>
<dbReference type="Gene3D" id="3.40.50.1240">
    <property type="entry name" value="Phosphoglycerate mutase-like"/>
    <property type="match status" value="1"/>
</dbReference>
<dbReference type="Proteomes" id="UP001501310">
    <property type="component" value="Unassembled WGS sequence"/>
</dbReference>
<evidence type="ECO:0008006" key="3">
    <source>
        <dbReference type="Google" id="ProtNLM"/>
    </source>
</evidence>
<accession>A0ABP7RGC2</accession>
<name>A0ABP7RGC2_9SPHN</name>
<comment type="caution">
    <text evidence="1">The sequence shown here is derived from an EMBL/GenBank/DDBJ whole genome shotgun (WGS) entry which is preliminary data.</text>
</comment>
<dbReference type="InterPro" id="IPR029033">
    <property type="entry name" value="His_PPase_superfam"/>
</dbReference>
<dbReference type="Pfam" id="PF00300">
    <property type="entry name" value="His_Phos_1"/>
    <property type="match status" value="1"/>
</dbReference>
<proteinExistence type="predicted"/>
<gene>
    <name evidence="1" type="ORF">GCM10022211_02890</name>
</gene>
<dbReference type="InterPro" id="IPR013078">
    <property type="entry name" value="His_Pase_superF_clade-1"/>
</dbReference>
<sequence>MTRALIALLLLALAGCATLGGRPVPNIYVVRHLHTPAGVANAQLTPEGRAAAERLAAWLERDPPQTILVSDTDRARDTAAPTARRYRAAVLTYDPRDTPALIAQVLASKGTVLVVGHSNTVPDIVDGLGGPRPAPLVHEDFGDIWHISGPKRVTVRSKLP</sequence>
<evidence type="ECO:0000313" key="1">
    <source>
        <dbReference type="EMBL" id="GAA3997055.1"/>
    </source>
</evidence>
<dbReference type="SUPFAM" id="SSF53254">
    <property type="entry name" value="Phosphoglycerate mutase-like"/>
    <property type="match status" value="1"/>
</dbReference>
<dbReference type="EMBL" id="BAAAZD010000001">
    <property type="protein sequence ID" value="GAA3997055.1"/>
    <property type="molecule type" value="Genomic_DNA"/>
</dbReference>
<evidence type="ECO:0000313" key="2">
    <source>
        <dbReference type="Proteomes" id="UP001501310"/>
    </source>
</evidence>
<keyword evidence="2" id="KW-1185">Reference proteome</keyword>